<reference evidence="7 8" key="1">
    <citation type="journal article" date="2007" name="Int. J. Syst. Evol. Microbiol.">
        <title>Description of Pelomonas aquatica sp. nov. and Pelomonas puraquae sp. nov., isolated from industrial and haemodialysis water.</title>
        <authorList>
            <person name="Gomila M."/>
            <person name="Bowien B."/>
            <person name="Falsen E."/>
            <person name="Moore E.R."/>
            <person name="Lalucat J."/>
        </authorList>
    </citation>
    <scope>NUCLEOTIDE SEQUENCE [LARGE SCALE GENOMIC DNA]</scope>
    <source>
        <strain evidence="7 8">CCUG 52769</strain>
    </source>
</reference>
<evidence type="ECO:0000256" key="4">
    <source>
        <dbReference type="ARBA" id="ARBA00022989"/>
    </source>
</evidence>
<dbReference type="RefSeq" id="WP_088481713.1">
    <property type="nucleotide sequence ID" value="NZ_NISI01000001.1"/>
</dbReference>
<organism evidence="7 8">
    <name type="scientific">Roseateles puraquae</name>
    <dbReference type="NCBI Taxonomy" id="431059"/>
    <lineage>
        <taxon>Bacteria</taxon>
        <taxon>Pseudomonadati</taxon>
        <taxon>Pseudomonadota</taxon>
        <taxon>Betaproteobacteria</taxon>
        <taxon>Burkholderiales</taxon>
        <taxon>Sphaerotilaceae</taxon>
        <taxon>Roseateles</taxon>
    </lineage>
</organism>
<evidence type="ECO:0000256" key="2">
    <source>
        <dbReference type="ARBA" id="ARBA00022475"/>
    </source>
</evidence>
<evidence type="ECO:0000256" key="3">
    <source>
        <dbReference type="ARBA" id="ARBA00022692"/>
    </source>
</evidence>
<name>A0A254NC06_9BURK</name>
<accession>A0A254NC06</accession>
<comment type="caution">
    <text evidence="7">The sequence shown here is derived from an EMBL/GenBank/DDBJ whole genome shotgun (WGS) entry which is preliminary data.</text>
</comment>
<sequence length="375" mass="40862">MRTVRRLLYKDIIGSVLLVALAFLSLFFFNDFVDEIDRMSRIGAGAGKAALLAAMEIPGNFYTLFPIAVLIGAIFALARLAQSSEFTILRTGGLGPARALGLLARLAAVFAILTFVVGDYVAPEFERRGNDLRAGFAHDASQSTRGAWLKDHQTVDGQERSYSVKVGRVGGGGDLENVFIFEFDAEGRLLSRTEARKVDVDGQGVWHLQQVKRAVWNPGLPAGASPVGNVVVSEQSLDKLDWQSSLHAGVIAAAVLPAMSMSTVELYRYTRHLSAQEQSAQAHNIQFWRKALYPFACFVMVALALPFAYLHGRSGGISIKVFGGIMLGISFVLLNNVAGHLGLLKNWTPWVVAATPSLLYLGLSMAAFTWLVRYR</sequence>
<feature type="transmembrane region" description="Helical" evidence="6">
    <location>
        <begin position="350"/>
        <end position="372"/>
    </location>
</feature>
<evidence type="ECO:0000313" key="7">
    <source>
        <dbReference type="EMBL" id="OWR05505.1"/>
    </source>
</evidence>
<dbReference type="InterPro" id="IPR030923">
    <property type="entry name" value="LptG"/>
</dbReference>
<proteinExistence type="predicted"/>
<feature type="transmembrane region" description="Helical" evidence="6">
    <location>
        <begin position="291"/>
        <end position="311"/>
    </location>
</feature>
<dbReference type="Proteomes" id="UP000197446">
    <property type="component" value="Unassembled WGS sequence"/>
</dbReference>
<protein>
    <submittedName>
        <fullName evidence="7">LPS export ABC transporter permease LptG</fullName>
    </submittedName>
</protein>
<evidence type="ECO:0000256" key="6">
    <source>
        <dbReference type="SAM" id="Phobius"/>
    </source>
</evidence>
<keyword evidence="8" id="KW-1185">Reference proteome</keyword>
<dbReference type="AlphaFoldDB" id="A0A254NC06"/>
<feature type="transmembrane region" description="Helical" evidence="6">
    <location>
        <begin position="102"/>
        <end position="122"/>
    </location>
</feature>
<dbReference type="EMBL" id="NISI01000001">
    <property type="protein sequence ID" value="OWR05505.1"/>
    <property type="molecule type" value="Genomic_DNA"/>
</dbReference>
<keyword evidence="4 6" id="KW-1133">Transmembrane helix</keyword>
<feature type="transmembrane region" description="Helical" evidence="6">
    <location>
        <begin position="12"/>
        <end position="29"/>
    </location>
</feature>
<dbReference type="GO" id="GO:0055085">
    <property type="term" value="P:transmembrane transport"/>
    <property type="evidence" value="ECO:0007669"/>
    <property type="project" value="InterPro"/>
</dbReference>
<keyword evidence="5 6" id="KW-0472">Membrane</keyword>
<dbReference type="PANTHER" id="PTHR33529:SF2">
    <property type="entry name" value="LIPOPOLYSACCHARIDE EXPORT SYSTEM PERMEASE PROTEIN LPTG"/>
    <property type="match status" value="1"/>
</dbReference>
<keyword evidence="2" id="KW-1003">Cell membrane</keyword>
<dbReference type="Pfam" id="PF03739">
    <property type="entry name" value="LptF_LptG"/>
    <property type="match status" value="1"/>
</dbReference>
<dbReference type="PANTHER" id="PTHR33529">
    <property type="entry name" value="SLR0882 PROTEIN-RELATED"/>
    <property type="match status" value="1"/>
</dbReference>
<dbReference type="NCBIfam" id="TIGR04408">
    <property type="entry name" value="LptG_lptG"/>
    <property type="match status" value="1"/>
</dbReference>
<evidence type="ECO:0000313" key="8">
    <source>
        <dbReference type="Proteomes" id="UP000197446"/>
    </source>
</evidence>
<dbReference type="GO" id="GO:0043190">
    <property type="term" value="C:ATP-binding cassette (ABC) transporter complex"/>
    <property type="evidence" value="ECO:0007669"/>
    <property type="project" value="InterPro"/>
</dbReference>
<dbReference type="GO" id="GO:0015920">
    <property type="term" value="P:lipopolysaccharide transport"/>
    <property type="evidence" value="ECO:0007669"/>
    <property type="project" value="TreeGrafter"/>
</dbReference>
<dbReference type="OrthoDB" id="9776227at2"/>
<gene>
    <name evidence="7" type="primary">lptG</name>
    <name evidence="7" type="ORF">CDO81_03315</name>
</gene>
<evidence type="ECO:0000256" key="1">
    <source>
        <dbReference type="ARBA" id="ARBA00004651"/>
    </source>
</evidence>
<dbReference type="InterPro" id="IPR005495">
    <property type="entry name" value="LptG/LptF_permease"/>
</dbReference>
<feature type="transmembrane region" description="Helical" evidence="6">
    <location>
        <begin position="61"/>
        <end position="81"/>
    </location>
</feature>
<feature type="transmembrane region" description="Helical" evidence="6">
    <location>
        <begin position="317"/>
        <end position="338"/>
    </location>
</feature>
<keyword evidence="3 6" id="KW-0812">Transmembrane</keyword>
<comment type="subcellular location">
    <subcellularLocation>
        <location evidence="1">Cell membrane</location>
        <topology evidence="1">Multi-pass membrane protein</topology>
    </subcellularLocation>
</comment>
<evidence type="ECO:0000256" key="5">
    <source>
        <dbReference type="ARBA" id="ARBA00023136"/>
    </source>
</evidence>